<accession>A0ABZ0WNH2</accession>
<feature type="transmembrane region" description="Helical" evidence="1">
    <location>
        <begin position="81"/>
        <end position="99"/>
    </location>
</feature>
<gene>
    <name evidence="2" type="ORF">U0042_04245</name>
</gene>
<evidence type="ECO:0000256" key="1">
    <source>
        <dbReference type="SAM" id="Phobius"/>
    </source>
</evidence>
<dbReference type="RefSeq" id="WP_114810007.1">
    <property type="nucleotide sequence ID" value="NZ_CP139965.1"/>
</dbReference>
<keyword evidence="3" id="KW-1185">Reference proteome</keyword>
<dbReference type="EMBL" id="CP139965">
    <property type="protein sequence ID" value="WQD78927.1"/>
    <property type="molecule type" value="Genomic_DNA"/>
</dbReference>
<evidence type="ECO:0000313" key="3">
    <source>
        <dbReference type="Proteomes" id="UP001325479"/>
    </source>
</evidence>
<keyword evidence="1" id="KW-0812">Transmembrane</keyword>
<dbReference type="Proteomes" id="UP001325479">
    <property type="component" value="Chromosome"/>
</dbReference>
<reference evidence="2 3" key="1">
    <citation type="submission" date="2023-12" db="EMBL/GenBank/DDBJ databases">
        <title>Genome sequencing and assembly of bacterial species from a model synthetic community.</title>
        <authorList>
            <person name="Hogle S.L."/>
        </authorList>
    </citation>
    <scope>NUCLEOTIDE SEQUENCE [LARGE SCALE GENOMIC DNA]</scope>
    <source>
        <strain evidence="2 3">HAMBI 2494</strain>
    </source>
</reference>
<name>A0ABZ0WNH2_9BURK</name>
<keyword evidence="1" id="KW-1133">Transmembrane helix</keyword>
<feature type="transmembrane region" description="Helical" evidence="1">
    <location>
        <begin position="7"/>
        <end position="31"/>
    </location>
</feature>
<evidence type="ECO:0000313" key="2">
    <source>
        <dbReference type="EMBL" id="WQD78927.1"/>
    </source>
</evidence>
<protein>
    <submittedName>
        <fullName evidence="2">Uncharacterized protein</fullName>
    </submittedName>
</protein>
<sequence length="100" mass="10766">MQFPTGSVVALSSAASTVFSIGMISLTWWGIHEPTPWRVGDVIVTLLALFGFACLGCVPWLATSPMRHETDESRVAVARRAFLAGVIAMWLSIVATIFVA</sequence>
<organism evidence="2 3">
    <name type="scientific">Paraburkholderia kururiensis</name>
    <dbReference type="NCBI Taxonomy" id="984307"/>
    <lineage>
        <taxon>Bacteria</taxon>
        <taxon>Pseudomonadati</taxon>
        <taxon>Pseudomonadota</taxon>
        <taxon>Betaproteobacteria</taxon>
        <taxon>Burkholderiales</taxon>
        <taxon>Burkholderiaceae</taxon>
        <taxon>Paraburkholderia</taxon>
    </lineage>
</organism>
<proteinExistence type="predicted"/>
<feature type="transmembrane region" description="Helical" evidence="1">
    <location>
        <begin position="43"/>
        <end position="61"/>
    </location>
</feature>
<keyword evidence="1" id="KW-0472">Membrane</keyword>